<gene>
    <name evidence="2" type="ORF">KSX_79010</name>
</gene>
<feature type="region of interest" description="Disordered" evidence="1">
    <location>
        <begin position="1"/>
        <end position="23"/>
    </location>
</feature>
<accession>A0A8J3MXH0</accession>
<dbReference type="Proteomes" id="UP000612362">
    <property type="component" value="Unassembled WGS sequence"/>
</dbReference>
<sequence length="70" mass="7880">MYSTSKTELHPNMVTEGQLEPDAPRHRKVMLMRKGKDDDLDKRDEQNNCPAGGICPTPNSCSQGCKKFQD</sequence>
<evidence type="ECO:0000313" key="3">
    <source>
        <dbReference type="Proteomes" id="UP000612362"/>
    </source>
</evidence>
<keyword evidence="3" id="KW-1185">Reference proteome</keyword>
<evidence type="ECO:0000256" key="1">
    <source>
        <dbReference type="SAM" id="MobiDB-lite"/>
    </source>
</evidence>
<protein>
    <submittedName>
        <fullName evidence="2">Uncharacterized protein</fullName>
    </submittedName>
</protein>
<evidence type="ECO:0000313" key="2">
    <source>
        <dbReference type="EMBL" id="GHO49738.1"/>
    </source>
</evidence>
<reference evidence="2" key="1">
    <citation type="submission" date="2020-10" db="EMBL/GenBank/DDBJ databases">
        <title>Taxonomic study of unclassified bacteria belonging to the class Ktedonobacteria.</title>
        <authorList>
            <person name="Yabe S."/>
            <person name="Wang C.M."/>
            <person name="Zheng Y."/>
            <person name="Sakai Y."/>
            <person name="Cavaletti L."/>
            <person name="Monciardini P."/>
            <person name="Donadio S."/>
        </authorList>
    </citation>
    <scope>NUCLEOTIDE SEQUENCE</scope>
    <source>
        <strain evidence="2">SOSP1-1</strain>
    </source>
</reference>
<dbReference type="EMBL" id="BNJF01000006">
    <property type="protein sequence ID" value="GHO49738.1"/>
    <property type="molecule type" value="Genomic_DNA"/>
</dbReference>
<organism evidence="2 3">
    <name type="scientific">Ktedonospora formicarum</name>
    <dbReference type="NCBI Taxonomy" id="2778364"/>
    <lineage>
        <taxon>Bacteria</taxon>
        <taxon>Bacillati</taxon>
        <taxon>Chloroflexota</taxon>
        <taxon>Ktedonobacteria</taxon>
        <taxon>Ktedonobacterales</taxon>
        <taxon>Ktedonobacteraceae</taxon>
        <taxon>Ktedonospora</taxon>
    </lineage>
</organism>
<dbReference type="AlphaFoldDB" id="A0A8J3MXH0"/>
<proteinExistence type="predicted"/>
<name>A0A8J3MXH0_9CHLR</name>
<comment type="caution">
    <text evidence="2">The sequence shown here is derived from an EMBL/GenBank/DDBJ whole genome shotgun (WGS) entry which is preliminary data.</text>
</comment>